<organism evidence="5 6">
    <name type="scientific">Pseudoduganella plicata</name>
    <dbReference type="NCBI Taxonomy" id="321984"/>
    <lineage>
        <taxon>Bacteria</taxon>
        <taxon>Pseudomonadati</taxon>
        <taxon>Pseudomonadota</taxon>
        <taxon>Betaproteobacteria</taxon>
        <taxon>Burkholderiales</taxon>
        <taxon>Oxalobacteraceae</taxon>
        <taxon>Telluria group</taxon>
        <taxon>Pseudoduganella</taxon>
    </lineage>
</organism>
<protein>
    <submittedName>
        <fullName evidence="5">EAL domain-containing protein</fullName>
    </submittedName>
</protein>
<dbReference type="Gene3D" id="3.20.20.450">
    <property type="entry name" value="EAL domain"/>
    <property type="match status" value="1"/>
</dbReference>
<dbReference type="InterPro" id="IPR000014">
    <property type="entry name" value="PAS"/>
</dbReference>
<dbReference type="EMBL" id="CP038026">
    <property type="protein sequence ID" value="QBQ34938.1"/>
    <property type="molecule type" value="Genomic_DNA"/>
</dbReference>
<evidence type="ECO:0000259" key="1">
    <source>
        <dbReference type="PROSITE" id="PS50112"/>
    </source>
</evidence>
<dbReference type="PANTHER" id="PTHR44757:SF2">
    <property type="entry name" value="BIOFILM ARCHITECTURE MAINTENANCE PROTEIN MBAA"/>
    <property type="match status" value="1"/>
</dbReference>
<dbReference type="Pfam" id="PF00990">
    <property type="entry name" value="GGDEF"/>
    <property type="match status" value="1"/>
</dbReference>
<dbReference type="CDD" id="cd01948">
    <property type="entry name" value="EAL"/>
    <property type="match status" value="1"/>
</dbReference>
<dbReference type="SMART" id="SM00091">
    <property type="entry name" value="PAS"/>
    <property type="match status" value="3"/>
</dbReference>
<dbReference type="InterPro" id="IPR029787">
    <property type="entry name" value="Nucleotide_cyclase"/>
</dbReference>
<dbReference type="InterPro" id="IPR035965">
    <property type="entry name" value="PAS-like_dom_sf"/>
</dbReference>
<feature type="domain" description="PAS" evidence="1">
    <location>
        <begin position="116"/>
        <end position="186"/>
    </location>
</feature>
<sequence>MEAGMNLAPLPLAVFVVDADGAVLSWNRAFENLAGYGPDDMRGRKLDAVLALDDGAPLAPALAEVDMTGQLLCAGGHRMSVRLTFAPHSFDTAPGNYSVILLPLPGQGPPRYALLQDFPVAELIETLPCLFYVVDRSGHLLLWNRQVENVLERTGEELPTMNVSEFFDDVERQPVIDKILAAFEHGSSSHEADLVGRHGKRTSFLFNCARTTLGNLPVVFGTGLDISERKKTEQGLRVSERAMYSSVNAILITCCSHGENLIEYVNPAFEQMTGYSLAEIKGRDPRFMRIEGCDMHEHQRIRMALRAKQSVHAVLRNTRRNGEVFWNDLRIDPVVNIDGKVTHFVAVLNDVTQARQYERRLHHLAHHDALTGLANRTLLQERLKIAVESAQQGMPGALAFVDLDNFKHINDTFGHDVGDCVLREIANRLHAGVREHDTVARMGGDEFVLLITEQAGETVVAELLERLRRNLDRPIVVRGKEVIAGASFGVALFPRDGDTVDRVMRAADSAMYHAKTLGKNNVQFYSIGLNEVVRQHLLLEAGLRNAIRNGELALGYQPKVDLRTGHVVGAEALVRWNHPDEGLIGPDRFIPIAEETGLIVPLGDWVIMQACTTLQVLAALGIADFVISVNLSPRQLRQRQFVEHLAATLQHFHIHPSTLELEVTESQLMDNPADALEALAQLKHLGVRLSIDDFGTGYSSLSYLQKFPVDVIKIDRSFLGDIAGEGNAVITRAIIALGHNLKLEVIAEGVETREQLSFLRDHDCDQMQGYYFSPAVPRDILRNMVCSGLRMAV</sequence>
<name>A0ABX5S3P1_9BURK</name>
<proteinExistence type="predicted"/>
<feature type="domain" description="EAL" evidence="3">
    <location>
        <begin position="536"/>
        <end position="789"/>
    </location>
</feature>
<reference evidence="5 6" key="1">
    <citation type="submission" date="2019-03" db="EMBL/GenBank/DDBJ databases">
        <title>Draft Genome Sequences of Six Type Strains of the Genus Massilia.</title>
        <authorList>
            <person name="Miess H."/>
            <person name="Frediansyhah A."/>
            <person name="Gross H."/>
        </authorList>
    </citation>
    <scope>NUCLEOTIDE SEQUENCE [LARGE SCALE GENOMIC DNA]</scope>
    <source>
        <strain evidence="5 6">DSM 17505</strain>
    </source>
</reference>
<dbReference type="InterPro" id="IPR001610">
    <property type="entry name" value="PAC"/>
</dbReference>
<dbReference type="SMART" id="SM00267">
    <property type="entry name" value="GGDEF"/>
    <property type="match status" value="1"/>
</dbReference>
<keyword evidence="6" id="KW-1185">Reference proteome</keyword>
<dbReference type="Gene3D" id="3.30.70.270">
    <property type="match status" value="1"/>
</dbReference>
<dbReference type="Pfam" id="PF13426">
    <property type="entry name" value="PAS_9"/>
    <property type="match status" value="1"/>
</dbReference>
<dbReference type="NCBIfam" id="TIGR00254">
    <property type="entry name" value="GGDEF"/>
    <property type="match status" value="1"/>
</dbReference>
<dbReference type="InterPro" id="IPR000160">
    <property type="entry name" value="GGDEF_dom"/>
</dbReference>
<dbReference type="SMART" id="SM00052">
    <property type="entry name" value="EAL"/>
    <property type="match status" value="1"/>
</dbReference>
<dbReference type="InterPro" id="IPR001633">
    <property type="entry name" value="EAL_dom"/>
</dbReference>
<dbReference type="PROSITE" id="PS50883">
    <property type="entry name" value="EAL"/>
    <property type="match status" value="1"/>
</dbReference>
<dbReference type="Gene3D" id="3.30.450.20">
    <property type="entry name" value="PAS domain"/>
    <property type="match status" value="3"/>
</dbReference>
<dbReference type="SUPFAM" id="SSF55073">
    <property type="entry name" value="Nucleotide cyclase"/>
    <property type="match status" value="1"/>
</dbReference>
<dbReference type="PANTHER" id="PTHR44757">
    <property type="entry name" value="DIGUANYLATE CYCLASE DGCP"/>
    <property type="match status" value="1"/>
</dbReference>
<evidence type="ECO:0000259" key="2">
    <source>
        <dbReference type="PROSITE" id="PS50113"/>
    </source>
</evidence>
<dbReference type="InterPro" id="IPR043128">
    <property type="entry name" value="Rev_trsase/Diguanyl_cyclase"/>
</dbReference>
<evidence type="ECO:0000259" key="4">
    <source>
        <dbReference type="PROSITE" id="PS50887"/>
    </source>
</evidence>
<dbReference type="Proteomes" id="UP000294359">
    <property type="component" value="Chromosome"/>
</dbReference>
<dbReference type="InterPro" id="IPR052155">
    <property type="entry name" value="Biofilm_reg_signaling"/>
</dbReference>
<dbReference type="InterPro" id="IPR013656">
    <property type="entry name" value="PAS_4"/>
</dbReference>
<dbReference type="CDD" id="cd01949">
    <property type="entry name" value="GGDEF"/>
    <property type="match status" value="1"/>
</dbReference>
<feature type="domain" description="PAC" evidence="2">
    <location>
        <begin position="309"/>
        <end position="363"/>
    </location>
</feature>
<evidence type="ECO:0000259" key="3">
    <source>
        <dbReference type="PROSITE" id="PS50883"/>
    </source>
</evidence>
<dbReference type="SMART" id="SM00086">
    <property type="entry name" value="PAC"/>
    <property type="match status" value="2"/>
</dbReference>
<dbReference type="Pfam" id="PF00563">
    <property type="entry name" value="EAL"/>
    <property type="match status" value="1"/>
</dbReference>
<feature type="domain" description="GGDEF" evidence="4">
    <location>
        <begin position="394"/>
        <end position="527"/>
    </location>
</feature>
<dbReference type="InterPro" id="IPR000700">
    <property type="entry name" value="PAS-assoc_C"/>
</dbReference>
<feature type="domain" description="PAS" evidence="1">
    <location>
        <begin position="1"/>
        <end position="46"/>
    </location>
</feature>
<evidence type="ECO:0000313" key="5">
    <source>
        <dbReference type="EMBL" id="QBQ34938.1"/>
    </source>
</evidence>
<accession>A0ABX5S3P1</accession>
<dbReference type="PROSITE" id="PS50887">
    <property type="entry name" value="GGDEF"/>
    <property type="match status" value="1"/>
</dbReference>
<evidence type="ECO:0000313" key="6">
    <source>
        <dbReference type="Proteomes" id="UP000294359"/>
    </source>
</evidence>
<dbReference type="Pfam" id="PF08448">
    <property type="entry name" value="PAS_4"/>
    <property type="match status" value="2"/>
</dbReference>
<feature type="domain" description="PAS" evidence="1">
    <location>
        <begin position="262"/>
        <end position="283"/>
    </location>
</feature>
<dbReference type="PROSITE" id="PS50112">
    <property type="entry name" value="PAS"/>
    <property type="match status" value="3"/>
</dbReference>
<dbReference type="SUPFAM" id="SSF141868">
    <property type="entry name" value="EAL domain-like"/>
    <property type="match status" value="1"/>
</dbReference>
<gene>
    <name evidence="5" type="ORF">E1742_01145</name>
</gene>
<dbReference type="NCBIfam" id="TIGR00229">
    <property type="entry name" value="sensory_box"/>
    <property type="match status" value="3"/>
</dbReference>
<dbReference type="InterPro" id="IPR035919">
    <property type="entry name" value="EAL_sf"/>
</dbReference>
<dbReference type="CDD" id="cd00130">
    <property type="entry name" value="PAS"/>
    <property type="match status" value="3"/>
</dbReference>
<dbReference type="SUPFAM" id="SSF55785">
    <property type="entry name" value="PYP-like sensor domain (PAS domain)"/>
    <property type="match status" value="3"/>
</dbReference>
<dbReference type="PROSITE" id="PS50113">
    <property type="entry name" value="PAC"/>
    <property type="match status" value="1"/>
</dbReference>